<proteinExistence type="predicted"/>
<evidence type="ECO:0000259" key="1">
    <source>
        <dbReference type="Pfam" id="PF01728"/>
    </source>
</evidence>
<dbReference type="GO" id="GO:0008168">
    <property type="term" value="F:methyltransferase activity"/>
    <property type="evidence" value="ECO:0007669"/>
    <property type="project" value="UniProtKB-KW"/>
</dbReference>
<organism evidence="2 3">
    <name type="scientific">Novipirellula herctigrandis</name>
    <dbReference type="NCBI Taxonomy" id="2527986"/>
    <lineage>
        <taxon>Bacteria</taxon>
        <taxon>Pseudomonadati</taxon>
        <taxon>Planctomycetota</taxon>
        <taxon>Planctomycetia</taxon>
        <taxon>Pirellulales</taxon>
        <taxon>Pirellulaceae</taxon>
        <taxon>Novipirellula</taxon>
    </lineage>
</organism>
<dbReference type="Proteomes" id="UP000315010">
    <property type="component" value="Unassembled WGS sequence"/>
</dbReference>
<dbReference type="InterPro" id="IPR002877">
    <property type="entry name" value="RNA_MeTrfase_FtsJ_dom"/>
</dbReference>
<comment type="caution">
    <text evidence="2">The sequence shown here is derived from an EMBL/GenBank/DDBJ whole genome shotgun (WGS) entry which is preliminary data.</text>
</comment>
<keyword evidence="2" id="KW-0808">Transferase</keyword>
<keyword evidence="2" id="KW-0489">Methyltransferase</keyword>
<feature type="domain" description="Ribosomal RNA methyltransferase FtsJ" evidence="1">
    <location>
        <begin position="206"/>
        <end position="270"/>
    </location>
</feature>
<dbReference type="PANTHER" id="PTHR37524:SF2">
    <property type="entry name" value="RIBOSOMAL RNA METHYLTRANSFERASE FTSJ DOMAIN-CONTAINING PROTEIN"/>
    <property type="match status" value="1"/>
</dbReference>
<evidence type="ECO:0000313" key="3">
    <source>
        <dbReference type="Proteomes" id="UP000315010"/>
    </source>
</evidence>
<keyword evidence="3" id="KW-1185">Reference proteome</keyword>
<protein>
    <submittedName>
        <fullName evidence="2">Putative 23S rRNA ribose 2'-O-ribose methyltransferase</fullName>
    </submittedName>
</protein>
<dbReference type="AlphaFoldDB" id="A0A5C5YZD0"/>
<evidence type="ECO:0000313" key="2">
    <source>
        <dbReference type="EMBL" id="TWT79977.1"/>
    </source>
</evidence>
<dbReference type="GO" id="GO:0032259">
    <property type="term" value="P:methylation"/>
    <property type="evidence" value="ECO:0007669"/>
    <property type="project" value="UniProtKB-KW"/>
</dbReference>
<gene>
    <name evidence="2" type="ORF">CA13_13890</name>
</gene>
<accession>A0A5C5YZD0</accession>
<name>A0A5C5YZD0_9BACT</name>
<dbReference type="SUPFAM" id="SSF53335">
    <property type="entry name" value="S-adenosyl-L-methionine-dependent methyltransferases"/>
    <property type="match status" value="1"/>
</dbReference>
<dbReference type="PANTHER" id="PTHR37524">
    <property type="entry name" value="RIBOSOMAL RNA LARGE SUBUNIT METHYLTRANSFERASE M"/>
    <property type="match status" value="1"/>
</dbReference>
<reference evidence="2 3" key="1">
    <citation type="submission" date="2019-02" db="EMBL/GenBank/DDBJ databases">
        <title>Deep-cultivation of Planctomycetes and their phenomic and genomic characterization uncovers novel biology.</title>
        <authorList>
            <person name="Wiegand S."/>
            <person name="Jogler M."/>
            <person name="Boedeker C."/>
            <person name="Pinto D."/>
            <person name="Vollmers J."/>
            <person name="Rivas-Marin E."/>
            <person name="Kohn T."/>
            <person name="Peeters S.H."/>
            <person name="Heuer A."/>
            <person name="Rast P."/>
            <person name="Oberbeckmann S."/>
            <person name="Bunk B."/>
            <person name="Jeske O."/>
            <person name="Meyerdierks A."/>
            <person name="Storesund J.E."/>
            <person name="Kallscheuer N."/>
            <person name="Luecker S."/>
            <person name="Lage O.M."/>
            <person name="Pohl T."/>
            <person name="Merkel B.J."/>
            <person name="Hornburger P."/>
            <person name="Mueller R.-W."/>
            <person name="Bruemmer F."/>
            <person name="Labrenz M."/>
            <person name="Spormann A.M."/>
            <person name="Op Den Camp H."/>
            <person name="Overmann J."/>
            <person name="Amann R."/>
            <person name="Jetten M.S.M."/>
            <person name="Mascher T."/>
            <person name="Medema M.H."/>
            <person name="Devos D.P."/>
            <person name="Kaster A.-K."/>
            <person name="Ovreas L."/>
            <person name="Rohde M."/>
            <person name="Galperin M.Y."/>
            <person name="Jogler C."/>
        </authorList>
    </citation>
    <scope>NUCLEOTIDE SEQUENCE [LARGE SCALE GENOMIC DNA]</scope>
    <source>
        <strain evidence="2 3">CA13</strain>
    </source>
</reference>
<dbReference type="EMBL" id="SJPJ01000001">
    <property type="protein sequence ID" value="TWT79977.1"/>
    <property type="molecule type" value="Genomic_DNA"/>
</dbReference>
<dbReference type="Gene3D" id="3.40.50.150">
    <property type="entry name" value="Vaccinia Virus protein VP39"/>
    <property type="match status" value="1"/>
</dbReference>
<dbReference type="Pfam" id="PF01728">
    <property type="entry name" value="FtsJ"/>
    <property type="match status" value="1"/>
</dbReference>
<sequence>MGESPNSYAISMTHNTDPSASPAPTFAFVCCAYGAEQPVKDAITTQGWRLAFSRPGFVTAKHDDQIAAPEGVFVRTSSLSIGQARGGDGNEMIDSLLQQIDERYPSEFRFDQLHVWPKDRAAIGRFGFEPGVDEVSKAVGEEIYRRLAADRLRCDAVNRVAQPGESILDVVLVEPSHWFFGTHKAQTWPTRWPGGVQPIDLAEPPVSRAYYKAAESIQWSGFDIHRGDIAAEIGAAPGGACQRLLELGLKVMGIDPAEMDPQIAEHPNFRYVQARADDLPRREYSGVKWILVDSTVKPEQTLTTVGKIVTHRNSDVRGLLITMKLGDYQAAKKIDTWIDKVQSWNPVEIRVRQLARNRCEVCFAVRMV</sequence>
<dbReference type="InterPro" id="IPR029063">
    <property type="entry name" value="SAM-dependent_MTases_sf"/>
</dbReference>